<reference evidence="1" key="2">
    <citation type="journal article" date="2015" name="Fish Shellfish Immunol.">
        <title>Early steps in the European eel (Anguilla anguilla)-Vibrio vulnificus interaction in the gills: Role of the RtxA13 toxin.</title>
        <authorList>
            <person name="Callol A."/>
            <person name="Pajuelo D."/>
            <person name="Ebbesson L."/>
            <person name="Teles M."/>
            <person name="MacKenzie S."/>
            <person name="Amaro C."/>
        </authorList>
    </citation>
    <scope>NUCLEOTIDE SEQUENCE</scope>
</reference>
<dbReference type="AlphaFoldDB" id="A0A0E9U284"/>
<accession>A0A0E9U284</accession>
<protein>
    <submittedName>
        <fullName evidence="1">Uncharacterized protein</fullName>
    </submittedName>
</protein>
<proteinExistence type="predicted"/>
<sequence>MTHTLRLFHTYPHKALHCTIVDNSDVPSFVSQEHRCISKCL</sequence>
<dbReference type="EMBL" id="GBXM01049489">
    <property type="protein sequence ID" value="JAH59088.1"/>
    <property type="molecule type" value="Transcribed_RNA"/>
</dbReference>
<organism evidence="1">
    <name type="scientific">Anguilla anguilla</name>
    <name type="common">European freshwater eel</name>
    <name type="synonym">Muraena anguilla</name>
    <dbReference type="NCBI Taxonomy" id="7936"/>
    <lineage>
        <taxon>Eukaryota</taxon>
        <taxon>Metazoa</taxon>
        <taxon>Chordata</taxon>
        <taxon>Craniata</taxon>
        <taxon>Vertebrata</taxon>
        <taxon>Euteleostomi</taxon>
        <taxon>Actinopterygii</taxon>
        <taxon>Neopterygii</taxon>
        <taxon>Teleostei</taxon>
        <taxon>Anguilliformes</taxon>
        <taxon>Anguillidae</taxon>
        <taxon>Anguilla</taxon>
    </lineage>
</organism>
<name>A0A0E9U284_ANGAN</name>
<reference evidence="1" key="1">
    <citation type="submission" date="2014-11" db="EMBL/GenBank/DDBJ databases">
        <authorList>
            <person name="Amaro Gonzalez C."/>
        </authorList>
    </citation>
    <scope>NUCLEOTIDE SEQUENCE</scope>
</reference>
<evidence type="ECO:0000313" key="1">
    <source>
        <dbReference type="EMBL" id="JAH59088.1"/>
    </source>
</evidence>